<name>A0A2K3DUJ3_CHLRE</name>
<keyword evidence="2" id="KW-0812">Transmembrane</keyword>
<dbReference type="PaxDb" id="3055-EDP04162"/>
<accession>A0A2K3DUJ3</accession>
<dbReference type="SUPFAM" id="SSF47473">
    <property type="entry name" value="EF-hand"/>
    <property type="match status" value="1"/>
</dbReference>
<evidence type="ECO:0000313" key="3">
    <source>
        <dbReference type="EMBL" id="PNW84211.1"/>
    </source>
</evidence>
<proteinExistence type="predicted"/>
<dbReference type="OMA" id="CAHPRRI"/>
<organism evidence="3 4">
    <name type="scientific">Chlamydomonas reinhardtii</name>
    <name type="common">Chlamydomonas smithii</name>
    <dbReference type="NCBI Taxonomy" id="3055"/>
    <lineage>
        <taxon>Eukaryota</taxon>
        <taxon>Viridiplantae</taxon>
        <taxon>Chlorophyta</taxon>
        <taxon>core chlorophytes</taxon>
        <taxon>Chlorophyceae</taxon>
        <taxon>CS clade</taxon>
        <taxon>Chlamydomonadales</taxon>
        <taxon>Chlamydomonadaceae</taxon>
        <taxon>Chlamydomonas</taxon>
    </lineage>
</organism>
<dbReference type="KEGG" id="cre:CHLRE_04g225400v5"/>
<keyword evidence="4" id="KW-1185">Reference proteome</keyword>
<evidence type="ECO:0000313" key="4">
    <source>
        <dbReference type="Proteomes" id="UP000006906"/>
    </source>
</evidence>
<dbReference type="EMBL" id="CM008965">
    <property type="protein sequence ID" value="PNW84211.1"/>
    <property type="molecule type" value="Genomic_DNA"/>
</dbReference>
<dbReference type="GeneID" id="5717903"/>
<feature type="transmembrane region" description="Helical" evidence="2">
    <location>
        <begin position="246"/>
        <end position="264"/>
    </location>
</feature>
<keyword evidence="2" id="KW-0472">Membrane</keyword>
<dbReference type="RefSeq" id="XP_001692212.2">
    <property type="nucleotide sequence ID" value="XM_001692160.2"/>
</dbReference>
<evidence type="ECO:0000256" key="2">
    <source>
        <dbReference type="SAM" id="Phobius"/>
    </source>
</evidence>
<dbReference type="Gramene" id="PNW84211">
    <property type="protein sequence ID" value="PNW84211"/>
    <property type="gene ID" value="CHLRE_04g225400v5"/>
</dbReference>
<dbReference type="GO" id="GO:0005509">
    <property type="term" value="F:calcium ion binding"/>
    <property type="evidence" value="ECO:0007669"/>
    <property type="project" value="InterPro"/>
</dbReference>
<keyword evidence="2" id="KW-1133">Transmembrane helix</keyword>
<reference evidence="3 4" key="1">
    <citation type="journal article" date="2007" name="Science">
        <title>The Chlamydomonas genome reveals the evolution of key animal and plant functions.</title>
        <authorList>
            <person name="Merchant S.S."/>
            <person name="Prochnik S.E."/>
            <person name="Vallon O."/>
            <person name="Harris E.H."/>
            <person name="Karpowicz S.J."/>
            <person name="Witman G.B."/>
            <person name="Terry A."/>
            <person name="Salamov A."/>
            <person name="Fritz-Laylin L.K."/>
            <person name="Marechal-Drouard L."/>
            <person name="Marshall W.F."/>
            <person name="Qu L.H."/>
            <person name="Nelson D.R."/>
            <person name="Sanderfoot A.A."/>
            <person name="Spalding M.H."/>
            <person name="Kapitonov V.V."/>
            <person name="Ren Q."/>
            <person name="Ferris P."/>
            <person name="Lindquist E."/>
            <person name="Shapiro H."/>
            <person name="Lucas S.M."/>
            <person name="Grimwood J."/>
            <person name="Schmutz J."/>
            <person name="Cardol P."/>
            <person name="Cerutti H."/>
            <person name="Chanfreau G."/>
            <person name="Chen C.L."/>
            <person name="Cognat V."/>
            <person name="Croft M.T."/>
            <person name="Dent R."/>
            <person name="Dutcher S."/>
            <person name="Fernandez E."/>
            <person name="Fukuzawa H."/>
            <person name="Gonzalez-Ballester D."/>
            <person name="Gonzalez-Halphen D."/>
            <person name="Hallmann A."/>
            <person name="Hanikenne M."/>
            <person name="Hippler M."/>
            <person name="Inwood W."/>
            <person name="Jabbari K."/>
            <person name="Kalanon M."/>
            <person name="Kuras R."/>
            <person name="Lefebvre P.A."/>
            <person name="Lemaire S.D."/>
            <person name="Lobanov A.V."/>
            <person name="Lohr M."/>
            <person name="Manuell A."/>
            <person name="Meier I."/>
            <person name="Mets L."/>
            <person name="Mittag M."/>
            <person name="Mittelmeier T."/>
            <person name="Moroney J.V."/>
            <person name="Moseley J."/>
            <person name="Napoli C."/>
            <person name="Nedelcu A.M."/>
            <person name="Niyogi K."/>
            <person name="Novoselov S.V."/>
            <person name="Paulsen I.T."/>
            <person name="Pazour G."/>
            <person name="Purton S."/>
            <person name="Ral J.P."/>
            <person name="Riano-Pachon D.M."/>
            <person name="Riekhof W."/>
            <person name="Rymarquis L."/>
            <person name="Schroda M."/>
            <person name="Stern D."/>
            <person name="Umen J."/>
            <person name="Willows R."/>
            <person name="Wilson N."/>
            <person name="Zimmer S.L."/>
            <person name="Allmer J."/>
            <person name="Balk J."/>
            <person name="Bisova K."/>
            <person name="Chen C.J."/>
            <person name="Elias M."/>
            <person name="Gendler K."/>
            <person name="Hauser C."/>
            <person name="Lamb M.R."/>
            <person name="Ledford H."/>
            <person name="Long J.C."/>
            <person name="Minagawa J."/>
            <person name="Page M.D."/>
            <person name="Pan J."/>
            <person name="Pootakham W."/>
            <person name="Roje S."/>
            <person name="Rose A."/>
            <person name="Stahlberg E."/>
            <person name="Terauchi A.M."/>
            <person name="Yang P."/>
            <person name="Ball S."/>
            <person name="Bowler C."/>
            <person name="Dieckmann C.L."/>
            <person name="Gladyshev V.N."/>
            <person name="Green P."/>
            <person name="Jorgensen R."/>
            <person name="Mayfield S."/>
            <person name="Mueller-Roeber B."/>
            <person name="Rajamani S."/>
            <person name="Sayre R.T."/>
            <person name="Brokstein P."/>
            <person name="Dubchak I."/>
            <person name="Goodstein D."/>
            <person name="Hornick L."/>
            <person name="Huang Y.W."/>
            <person name="Jhaveri J."/>
            <person name="Luo Y."/>
            <person name="Martinez D."/>
            <person name="Ngau W.C."/>
            <person name="Otillar B."/>
            <person name="Poliakov A."/>
            <person name="Porter A."/>
            <person name="Szajkowski L."/>
            <person name="Werner G."/>
            <person name="Zhou K."/>
            <person name="Grigoriev I.V."/>
            <person name="Rokhsar D.S."/>
            <person name="Grossman A.R."/>
        </authorList>
    </citation>
    <scope>NUCLEOTIDE SEQUENCE [LARGE SCALE GENOMIC DNA]</scope>
    <source>
        <strain evidence="4">CC-503</strain>
    </source>
</reference>
<dbReference type="InterPro" id="IPR002048">
    <property type="entry name" value="EF_hand_dom"/>
</dbReference>
<sequence length="318" mass="35147">MMLLQSRRVALGGRDHRAATTRVRFCAHPRRIIRATQVLVNASAAAAAPLPGGSSSSSLGGLAILQNTRPVDRLRFQAILVFQHFDTEKTGRLAPEQLTAYEAYSAERFGTAAAEAMKPAFERARAAAAAVPGGSLDMEAFIDLVRDQVKVATTSREFPRFVFPEQELGKLAWGASLSTAELSSALAVFRLLDFNLDGYVKLEDLRRAQGIEREFVNEKLEDADTNEDGFLNFKDFLTSYARDRPVILNMLVLLAHTAAFWLIFNLPGLELPVKAIMALGLMLKPQFVTGPVIKLYTIFQTIFNRAKAEIAMAKERDQ</sequence>
<protein>
    <submittedName>
        <fullName evidence="3">Uncharacterized protein</fullName>
    </submittedName>
</protein>
<keyword evidence="1" id="KW-0106">Calcium</keyword>
<dbReference type="Proteomes" id="UP000006906">
    <property type="component" value="Chromosome 4"/>
</dbReference>
<dbReference type="InParanoid" id="A0A2K3DUJ3"/>
<dbReference type="ExpressionAtlas" id="A0A2K3DUJ3">
    <property type="expression patterns" value="baseline"/>
</dbReference>
<feature type="transmembrane region" description="Helical" evidence="2">
    <location>
        <begin position="276"/>
        <end position="297"/>
    </location>
</feature>
<dbReference type="InterPro" id="IPR011992">
    <property type="entry name" value="EF-hand-dom_pair"/>
</dbReference>
<dbReference type="InterPro" id="IPR018247">
    <property type="entry name" value="EF_Hand_1_Ca_BS"/>
</dbReference>
<dbReference type="CDD" id="cd00051">
    <property type="entry name" value="EFh"/>
    <property type="match status" value="1"/>
</dbReference>
<gene>
    <name evidence="3" type="ORF">CHLRE_04g225400v5</name>
</gene>
<evidence type="ECO:0000256" key="1">
    <source>
        <dbReference type="ARBA" id="ARBA00022837"/>
    </source>
</evidence>
<dbReference type="Gene3D" id="1.10.238.10">
    <property type="entry name" value="EF-hand"/>
    <property type="match status" value="1"/>
</dbReference>
<dbReference type="OrthoDB" id="532552at2759"/>
<dbReference type="AlphaFoldDB" id="A0A2K3DUJ3"/>
<dbReference type="PROSITE" id="PS00018">
    <property type="entry name" value="EF_HAND_1"/>
    <property type="match status" value="1"/>
</dbReference>